<evidence type="ECO:0000256" key="4">
    <source>
        <dbReference type="ARBA" id="ARBA00022454"/>
    </source>
</evidence>
<dbReference type="Pfam" id="PF12330">
    <property type="entry name" value="Haspin_kinase"/>
    <property type="match status" value="1"/>
</dbReference>
<keyword evidence="4" id="KW-0158">Chromosome</keyword>
<gene>
    <name evidence="15" type="ORF">ONE63_009062</name>
</gene>
<dbReference type="GO" id="GO:0035556">
    <property type="term" value="P:intracellular signal transduction"/>
    <property type="evidence" value="ECO:0007669"/>
    <property type="project" value="TreeGrafter"/>
</dbReference>
<comment type="caution">
    <text evidence="15">The sequence shown here is derived from an EMBL/GenBank/DDBJ whole genome shotgun (WGS) entry which is preliminary data.</text>
</comment>
<dbReference type="PROSITE" id="PS50011">
    <property type="entry name" value="PROTEIN_KINASE_DOM"/>
    <property type="match status" value="1"/>
</dbReference>
<accession>A0AAV7XQY9</accession>
<dbReference type="FunFam" id="1.10.510.10:FF:000401">
    <property type="entry name" value="serine/threonine-protein kinase haspin"/>
    <property type="match status" value="1"/>
</dbReference>
<sequence length="1060" mass="117066">MPPVNTYGLRKKKRRGIPKCIFQNADNVFEALKIDNFKETKAIIDAKHKARTEKRAPAPLEFERLHISTDAADSTFDRLLREGPINACMRNFCSDSSSNSSGAANFSVGDVLEFPGGCRSGYPTKPQVFKKSVKANRLKKNDPRVRKLHAERSGFFGNHSETSPPALEASLLLKENCILREDAVAGINVTSAENVCRTPVLREKNEKGLLGISPILPLPPVRGGSSSTPCEKAAFSYGDLCPEVKSGGTSRVHSLGDEVFQDIGHNTTIDLFFSSGQIGSEDKVLKRPENNGSSDMFASLDQQELSSTGLNEGVHSVDILDSHENDGMNFNVSSGHLLSKPTDGTNVSVTHEASKSIYVCSSIDSGSSVDIIESSQVHDLASCLGDCKLASSTDSDSDFLINRGEVAPNTKRCSIVTKNCQTMPSKFDCAPNQLPSSGVRSFQESVSSLNDSLGTRLPNTYSPPNLQGVRPVLKSESVDDCFVVLTRCDIPNDSRDFEVDDMRVDSVTHVRTGWQRSNGEDTSCDTAVQQGSGPSLLSCEVSRQDVRGTSEEKECWVVLSRCDDMLLRKSLLNSEVKHPCEDTVSSVDISGNFQERDSVGRFISSRRSDSNVDSLILMPGKQWRRSLSILSKVRSSCGESSAGYGQPMAQCNKMKGKLWGSRISSLIQLQPASETIVEDWEASVRSLEVESNYTRQSVEHLGHDKSAISGVPEQLSLESDASRVYKRCLQEGPVPFSKFFPSSMKKNCKKIGEGVYGEVFFFSGSAHRAPSVIKIIPIEGKMEVNGEPQKTFREIISEVIVAQELSNLRKGVLNATSTFNKVQAIRCVQGCYPNWLQALWHDFDDSKGSENDSPEIFQEDQLYIVLELSNGGKDLESFVFSSADQGLAAFKQVALALAVAEEAVEFEHRDLHWGNVLISNTKEKEINYILNGETHYTATKGIEASIIDFTLSRISDPVSKQPVFYDLARDETLFAAEGDYQFDIYRMMKEFNENKWDTFVPKSNVAWLHYLLDKLCTMARYKNRTTKVHNRAISVLSKLKDSVLMFDNVSSFVKCDGFSK</sequence>
<reference evidence="15" key="1">
    <citation type="submission" date="2022-12" db="EMBL/GenBank/DDBJ databases">
        <title>Chromosome-level genome assembly of the bean flower thrips Megalurothrips usitatus.</title>
        <authorList>
            <person name="Ma L."/>
            <person name="Liu Q."/>
            <person name="Li H."/>
            <person name="Cai W."/>
        </authorList>
    </citation>
    <scope>NUCLEOTIDE SEQUENCE</scope>
    <source>
        <strain evidence="15">Cailab_2022a</strain>
    </source>
</reference>
<keyword evidence="5" id="KW-0963">Cytoplasm</keyword>
<evidence type="ECO:0000256" key="11">
    <source>
        <dbReference type="ARBA" id="ARBA00047899"/>
    </source>
</evidence>
<evidence type="ECO:0000259" key="14">
    <source>
        <dbReference type="PROSITE" id="PS50011"/>
    </source>
</evidence>
<comment type="catalytic activity">
    <reaction evidence="12">
        <text>L-seryl-[protein] + ATP = O-phospho-L-seryl-[protein] + ADP + H(+)</text>
        <dbReference type="Rhea" id="RHEA:17989"/>
        <dbReference type="Rhea" id="RHEA-COMP:9863"/>
        <dbReference type="Rhea" id="RHEA-COMP:11604"/>
        <dbReference type="ChEBI" id="CHEBI:15378"/>
        <dbReference type="ChEBI" id="CHEBI:29999"/>
        <dbReference type="ChEBI" id="CHEBI:30616"/>
        <dbReference type="ChEBI" id="CHEBI:83421"/>
        <dbReference type="ChEBI" id="CHEBI:456216"/>
        <dbReference type="EC" id="2.7.11.1"/>
    </reaction>
</comment>
<dbReference type="SMART" id="SM00220">
    <property type="entry name" value="S_TKc"/>
    <property type="match status" value="1"/>
</dbReference>
<keyword evidence="8 13" id="KW-0547">Nucleotide-binding</keyword>
<dbReference type="GO" id="GO:0000278">
    <property type="term" value="P:mitotic cell cycle"/>
    <property type="evidence" value="ECO:0007669"/>
    <property type="project" value="TreeGrafter"/>
</dbReference>
<dbReference type="GO" id="GO:0005634">
    <property type="term" value="C:nucleus"/>
    <property type="evidence" value="ECO:0007669"/>
    <property type="project" value="TreeGrafter"/>
</dbReference>
<keyword evidence="7" id="KW-0808">Transferase</keyword>
<feature type="domain" description="Protein kinase" evidence="14">
    <location>
        <begin position="745"/>
        <end position="1060"/>
    </location>
</feature>
<organism evidence="15 16">
    <name type="scientific">Megalurothrips usitatus</name>
    <name type="common">bean blossom thrips</name>
    <dbReference type="NCBI Taxonomy" id="439358"/>
    <lineage>
        <taxon>Eukaryota</taxon>
        <taxon>Metazoa</taxon>
        <taxon>Ecdysozoa</taxon>
        <taxon>Arthropoda</taxon>
        <taxon>Hexapoda</taxon>
        <taxon>Insecta</taxon>
        <taxon>Pterygota</taxon>
        <taxon>Neoptera</taxon>
        <taxon>Paraneoptera</taxon>
        <taxon>Thysanoptera</taxon>
        <taxon>Terebrantia</taxon>
        <taxon>Thripoidea</taxon>
        <taxon>Thripidae</taxon>
        <taxon>Megalurothrips</taxon>
    </lineage>
</organism>
<dbReference type="SMART" id="SM01331">
    <property type="entry name" value="DUF3635"/>
    <property type="match status" value="1"/>
</dbReference>
<dbReference type="GO" id="GO:0005737">
    <property type="term" value="C:cytoplasm"/>
    <property type="evidence" value="ECO:0007669"/>
    <property type="project" value="UniProtKB-SubCell"/>
</dbReference>
<comment type="subcellular location">
    <subcellularLocation>
        <location evidence="1">Chromosome</location>
    </subcellularLocation>
    <subcellularLocation>
        <location evidence="2">Cytoplasm</location>
    </subcellularLocation>
</comment>
<dbReference type="InterPro" id="IPR011009">
    <property type="entry name" value="Kinase-like_dom_sf"/>
</dbReference>
<dbReference type="Gene3D" id="1.10.510.10">
    <property type="entry name" value="Transferase(Phosphotransferase) domain 1"/>
    <property type="match status" value="1"/>
</dbReference>
<evidence type="ECO:0000256" key="13">
    <source>
        <dbReference type="PROSITE-ProRule" id="PRU10141"/>
    </source>
</evidence>
<evidence type="ECO:0000256" key="2">
    <source>
        <dbReference type="ARBA" id="ARBA00004496"/>
    </source>
</evidence>
<evidence type="ECO:0000256" key="6">
    <source>
        <dbReference type="ARBA" id="ARBA00022527"/>
    </source>
</evidence>
<evidence type="ECO:0000256" key="1">
    <source>
        <dbReference type="ARBA" id="ARBA00004286"/>
    </source>
</evidence>
<keyword evidence="6" id="KW-0723">Serine/threonine-protein kinase</keyword>
<dbReference type="SUPFAM" id="SSF56112">
    <property type="entry name" value="Protein kinase-like (PK-like)"/>
    <property type="match status" value="1"/>
</dbReference>
<comment type="catalytic activity">
    <reaction evidence="11">
        <text>L-threonyl-[protein] + ATP = O-phospho-L-threonyl-[protein] + ADP + H(+)</text>
        <dbReference type="Rhea" id="RHEA:46608"/>
        <dbReference type="Rhea" id="RHEA-COMP:11060"/>
        <dbReference type="Rhea" id="RHEA-COMP:11605"/>
        <dbReference type="ChEBI" id="CHEBI:15378"/>
        <dbReference type="ChEBI" id="CHEBI:30013"/>
        <dbReference type="ChEBI" id="CHEBI:30616"/>
        <dbReference type="ChEBI" id="CHEBI:61977"/>
        <dbReference type="ChEBI" id="CHEBI:456216"/>
        <dbReference type="EC" id="2.7.11.1"/>
    </reaction>
</comment>
<proteinExistence type="predicted"/>
<dbReference type="PANTHER" id="PTHR24419">
    <property type="entry name" value="INTERLEUKIN-1 RECEPTOR-ASSOCIATED KINASE"/>
    <property type="match status" value="1"/>
</dbReference>
<keyword evidence="16" id="KW-1185">Reference proteome</keyword>
<dbReference type="GO" id="GO:0005524">
    <property type="term" value="F:ATP binding"/>
    <property type="evidence" value="ECO:0007669"/>
    <property type="project" value="UniProtKB-UniRule"/>
</dbReference>
<dbReference type="InterPro" id="IPR000719">
    <property type="entry name" value="Prot_kinase_dom"/>
</dbReference>
<dbReference type="PROSITE" id="PS00107">
    <property type="entry name" value="PROTEIN_KINASE_ATP"/>
    <property type="match status" value="1"/>
</dbReference>
<evidence type="ECO:0000313" key="15">
    <source>
        <dbReference type="EMBL" id="KAJ1525870.1"/>
    </source>
</evidence>
<evidence type="ECO:0000256" key="9">
    <source>
        <dbReference type="ARBA" id="ARBA00022777"/>
    </source>
</evidence>
<evidence type="ECO:0000256" key="10">
    <source>
        <dbReference type="ARBA" id="ARBA00022840"/>
    </source>
</evidence>
<name>A0AAV7XQY9_9NEOP</name>
<dbReference type="AlphaFoldDB" id="A0AAV7XQY9"/>
<dbReference type="EMBL" id="JAPTSV010000007">
    <property type="protein sequence ID" value="KAJ1525870.1"/>
    <property type="molecule type" value="Genomic_DNA"/>
</dbReference>
<dbReference type="PANTHER" id="PTHR24419:SF18">
    <property type="entry name" value="SERINE_THREONINE-PROTEIN KINASE HASPIN"/>
    <property type="match status" value="1"/>
</dbReference>
<keyword evidence="10 13" id="KW-0067">ATP-binding</keyword>
<feature type="binding site" evidence="13">
    <location>
        <position position="774"/>
    </location>
    <ligand>
        <name>ATP</name>
        <dbReference type="ChEBI" id="CHEBI:30616"/>
    </ligand>
</feature>
<dbReference type="Gene3D" id="3.30.200.20">
    <property type="entry name" value="Phosphorylase Kinase, domain 1"/>
    <property type="match status" value="1"/>
</dbReference>
<evidence type="ECO:0000256" key="5">
    <source>
        <dbReference type="ARBA" id="ARBA00022490"/>
    </source>
</evidence>
<keyword evidence="9" id="KW-0418">Kinase</keyword>
<evidence type="ECO:0000313" key="16">
    <source>
        <dbReference type="Proteomes" id="UP001075354"/>
    </source>
</evidence>
<evidence type="ECO:0000256" key="12">
    <source>
        <dbReference type="ARBA" id="ARBA00048679"/>
    </source>
</evidence>
<dbReference type="GO" id="GO:0005694">
    <property type="term" value="C:chromosome"/>
    <property type="evidence" value="ECO:0007669"/>
    <property type="project" value="UniProtKB-SubCell"/>
</dbReference>
<evidence type="ECO:0000256" key="8">
    <source>
        <dbReference type="ARBA" id="ARBA00022741"/>
    </source>
</evidence>
<dbReference type="EC" id="2.7.11.1" evidence="3"/>
<dbReference type="InterPro" id="IPR024604">
    <property type="entry name" value="GSG2_C"/>
</dbReference>
<evidence type="ECO:0000256" key="3">
    <source>
        <dbReference type="ARBA" id="ARBA00012513"/>
    </source>
</evidence>
<evidence type="ECO:0000256" key="7">
    <source>
        <dbReference type="ARBA" id="ARBA00022679"/>
    </source>
</evidence>
<dbReference type="InterPro" id="IPR017441">
    <property type="entry name" value="Protein_kinase_ATP_BS"/>
</dbReference>
<dbReference type="GO" id="GO:0072354">
    <property type="term" value="F:histone H3T3 kinase activity"/>
    <property type="evidence" value="ECO:0007669"/>
    <property type="project" value="TreeGrafter"/>
</dbReference>
<protein>
    <recommendedName>
        <fullName evidence="3">non-specific serine/threonine protein kinase</fullName>
        <ecNumber evidence="3">2.7.11.1</ecNumber>
    </recommendedName>
</protein>
<dbReference type="Proteomes" id="UP001075354">
    <property type="component" value="Chromosome 7"/>
</dbReference>